<dbReference type="AlphaFoldDB" id="A0AB34K0X8"/>
<dbReference type="PROSITE" id="PS00022">
    <property type="entry name" value="EGF_1"/>
    <property type="match status" value="1"/>
</dbReference>
<evidence type="ECO:0000259" key="3">
    <source>
        <dbReference type="PROSITE" id="PS00022"/>
    </source>
</evidence>
<keyword evidence="5" id="KW-1185">Reference proteome</keyword>
<dbReference type="Gene3D" id="2.60.120.260">
    <property type="entry name" value="Galactose-binding domain-like"/>
    <property type="match status" value="1"/>
</dbReference>
<protein>
    <recommendedName>
        <fullName evidence="3">EGF-like domain-containing protein</fullName>
    </recommendedName>
</protein>
<dbReference type="InterPro" id="IPR000742">
    <property type="entry name" value="EGF"/>
</dbReference>
<sequence>MQCRGLGAALAAALLVWYLSSLWRWRRGVHVSPTLAPRADTSLQHVLDDVRAQSDSVRRLIEQSESANRELTRQLGRLGRGANGSASAPTDSGVPRPSASPPTACPKGCEVYGNCNELSGECACPFTREGAACDQPTMPDCATGGGPADGSEVDAFVNLAGLAGEQFWWNLRDIRNDGKDWRRRSPPYRWVGMVTCRCVEQAVSRLSLLLSPMPPVYPSYIGHSELALQHLVCVDAPGQTTAELWASGGSSTGVRWASRPVVAWLKSFPAHAPMLLPLHLVNERDFVRPAHPHLMYLTPYMLQRARTYAQASLRLRSGEPQSSVVLGEAGGELTAGLCASGHAAHSPSLLLVSWCARWTGRWQAAEQQPSCYCLSYWEADSHSMRQKAAHWRGPTVETGGAAVCKPPGAARVRRYLARLGTGPRGYPHVDELQRLDRVLFHLGPDMWRTSHLTHLRTKLCPNECTGRGSCAYGYCHCDRGFWGLDCGMSAERAALQRTLTHRPRVYVYEVPVALRRSCGPWRLSEELGDTLLASDYLEPDPQRADLFWIYGCPNGDTVMPMLAWIKRHRPYWNASVRMGVPRHVMVVGHEEGWSEVWSSLGRWLNGPGLDHDNMAHTWDDLHPSSPSRQLASLQLSGNSDYLVSGARVRGVSRRSPCRICFQPDKDVMIPGFPGIMDYPDDVPSLSIYDVQPHGRKSDCDRLARAKAYLPSGVPAPRKNSPKVFFSGAVQTKTHGPGLYEPSRLVFYSCWKNRSTENDFFIRQTESVLISVNSWEVEKPVDPVRYTRQASFCIVPEGKIGSYGHRMIAAVQLGCVPIFTKERYSYPFFHHAINWSMISVHVPPDQMPHLPQILANTDVEKLRAAMSNVRRRLLWTGLYGACHLQAEEGGKYDAFDTLLQELKTPRKHFKLTLDHKGPAAPERLYELNDWLRQRNGDFCTHGYRCIDQFKRSCAEQL</sequence>
<dbReference type="InterPro" id="IPR040911">
    <property type="entry name" value="Exostosin_GT47"/>
</dbReference>
<evidence type="ECO:0000313" key="4">
    <source>
        <dbReference type="EMBL" id="KAL1526918.1"/>
    </source>
</evidence>
<dbReference type="GO" id="GO:0016757">
    <property type="term" value="F:glycosyltransferase activity"/>
    <property type="evidence" value="ECO:0007669"/>
    <property type="project" value="InterPro"/>
</dbReference>
<organism evidence="4 5">
    <name type="scientific">Prymnesium parvum</name>
    <name type="common">Toxic golden alga</name>
    <dbReference type="NCBI Taxonomy" id="97485"/>
    <lineage>
        <taxon>Eukaryota</taxon>
        <taxon>Haptista</taxon>
        <taxon>Haptophyta</taxon>
        <taxon>Prymnesiophyceae</taxon>
        <taxon>Prymnesiales</taxon>
        <taxon>Prymnesiaceae</taxon>
        <taxon>Prymnesium</taxon>
    </lineage>
</organism>
<dbReference type="EMBL" id="JBGBPQ010000003">
    <property type="protein sequence ID" value="KAL1526918.1"/>
    <property type="molecule type" value="Genomic_DNA"/>
</dbReference>
<proteinExistence type="inferred from homology"/>
<evidence type="ECO:0000256" key="1">
    <source>
        <dbReference type="ARBA" id="ARBA00010271"/>
    </source>
</evidence>
<reference evidence="4 5" key="1">
    <citation type="journal article" date="2024" name="Science">
        <title>Giant polyketide synthase enzymes in the biosynthesis of giant marine polyether toxins.</title>
        <authorList>
            <person name="Fallon T.R."/>
            <person name="Shende V.V."/>
            <person name="Wierzbicki I.H."/>
            <person name="Pendleton A.L."/>
            <person name="Watervoot N.F."/>
            <person name="Auber R.P."/>
            <person name="Gonzalez D.J."/>
            <person name="Wisecaver J.H."/>
            <person name="Moore B.S."/>
        </authorList>
    </citation>
    <scope>NUCLEOTIDE SEQUENCE [LARGE SCALE GENOMIC DNA]</scope>
    <source>
        <strain evidence="4 5">12B1</strain>
    </source>
</reference>
<dbReference type="Pfam" id="PF03016">
    <property type="entry name" value="Exostosin_GT47"/>
    <property type="match status" value="1"/>
</dbReference>
<comment type="caution">
    <text evidence="4">The sequence shown here is derived from an EMBL/GenBank/DDBJ whole genome shotgun (WGS) entry which is preliminary data.</text>
</comment>
<name>A0AB34K0X8_PRYPA</name>
<accession>A0AB34K0X8</accession>
<evidence type="ECO:0000256" key="2">
    <source>
        <dbReference type="SAM" id="MobiDB-lite"/>
    </source>
</evidence>
<dbReference type="PANTHER" id="PTHR11062">
    <property type="entry name" value="EXOSTOSIN HEPARAN SULFATE GLYCOSYLTRANSFERASE -RELATED"/>
    <property type="match status" value="1"/>
</dbReference>
<evidence type="ECO:0000313" key="5">
    <source>
        <dbReference type="Proteomes" id="UP001515480"/>
    </source>
</evidence>
<gene>
    <name evidence="4" type="ORF">AB1Y20_015609</name>
</gene>
<comment type="similarity">
    <text evidence="1">Belongs to the glycosyltransferase 47 family.</text>
</comment>
<feature type="region of interest" description="Disordered" evidence="2">
    <location>
        <begin position="74"/>
        <end position="104"/>
    </location>
</feature>
<dbReference type="Proteomes" id="UP001515480">
    <property type="component" value="Unassembled WGS sequence"/>
</dbReference>
<dbReference type="InterPro" id="IPR004263">
    <property type="entry name" value="Exostosin"/>
</dbReference>
<feature type="domain" description="EGF-like" evidence="3">
    <location>
        <begin position="122"/>
        <end position="133"/>
    </location>
</feature>